<dbReference type="Proteomes" id="UP000681586">
    <property type="component" value="Unassembled WGS sequence"/>
</dbReference>
<gene>
    <name evidence="2" type="ORF">JJQ58_02575</name>
</gene>
<evidence type="ECO:0000313" key="2">
    <source>
        <dbReference type="EMBL" id="MBS3696367.1"/>
    </source>
</evidence>
<sequence length="318" mass="38191">MKELILKALSMKHENKTHKSIYNILIGKKTHQTYFDASIEHLKLYYGCLPNLKYNDFEMIVEQEPIKNQNPIVGNFFYQQAIQTVGTILLLIQMISQRKHEHFSYQPIINDKTIQFKAKELYISINNHHEEEFIKEVNQLFEDIDHYFSGIYVHYLLAGYRETPYTTEQISQIEEIPIIELKERLVEEYQLIQITIQNQERYPILSQIKFQPKLHQQTLSTYQLLNQTYDIEQLAIMKNVKTHTIHDHIIEMYIKGYLTDMNKYIDDIKYSKFVKVFEDKPNQNLKYYYETLGEFTYFEIKLMYVCFAMEGLNATRRT</sequence>
<dbReference type="EMBL" id="JAGXBM010000002">
    <property type="protein sequence ID" value="MBS3696367.1"/>
    <property type="molecule type" value="Genomic_DNA"/>
</dbReference>
<name>A0ABS5MM82_9STAP</name>
<feature type="domain" description="Helicase Helix-turn-helix" evidence="1">
    <location>
        <begin position="219"/>
        <end position="303"/>
    </location>
</feature>
<evidence type="ECO:0000313" key="3">
    <source>
        <dbReference type="Proteomes" id="UP000681586"/>
    </source>
</evidence>
<dbReference type="InterPro" id="IPR029491">
    <property type="entry name" value="Helicase_HTH"/>
</dbReference>
<proteinExistence type="predicted"/>
<protein>
    <submittedName>
        <fullName evidence="2">Helix-turn-helix domain-containing protein</fullName>
    </submittedName>
</protein>
<organism evidence="2 3">
    <name type="scientific">Mammaliicoccus fleurettii</name>
    <dbReference type="NCBI Taxonomy" id="150056"/>
    <lineage>
        <taxon>Bacteria</taxon>
        <taxon>Bacillati</taxon>
        <taxon>Bacillota</taxon>
        <taxon>Bacilli</taxon>
        <taxon>Bacillales</taxon>
        <taxon>Staphylococcaceae</taxon>
        <taxon>Mammaliicoccus</taxon>
    </lineage>
</organism>
<dbReference type="Gene3D" id="1.10.10.1390">
    <property type="entry name" value="ATP-dependent DNA helicase RecQ"/>
    <property type="match status" value="1"/>
</dbReference>
<keyword evidence="3" id="KW-1185">Reference proteome</keyword>
<dbReference type="Pfam" id="PF14493">
    <property type="entry name" value="HTH_40"/>
    <property type="match status" value="1"/>
</dbReference>
<comment type="caution">
    <text evidence="2">The sequence shown here is derived from an EMBL/GenBank/DDBJ whole genome shotgun (WGS) entry which is preliminary data.</text>
</comment>
<accession>A0ABS5MM82</accession>
<reference evidence="2 3" key="1">
    <citation type="submission" date="2021-05" db="EMBL/GenBank/DDBJ databases">
        <title>Staphylococcus fleurettii isolated from lake water in First Nation community in Manitoba, Canada.</title>
        <authorList>
            <person name="Bashar S."/>
            <person name="Murdock A."/>
            <person name="Patidar R."/>
            <person name="Golding G."/>
            <person name="Farenhorst A."/>
            <person name="Kumar A."/>
        </authorList>
    </citation>
    <scope>NUCLEOTIDE SEQUENCE [LARGE SCALE GENOMIC DNA]</scope>
    <source>
        <strain evidence="2 3">SF002</strain>
    </source>
</reference>
<evidence type="ECO:0000259" key="1">
    <source>
        <dbReference type="Pfam" id="PF14493"/>
    </source>
</evidence>
<dbReference type="RefSeq" id="WP_119634242.1">
    <property type="nucleotide sequence ID" value="NZ_JAAQPD010000002.1"/>
</dbReference>